<gene>
    <name evidence="1" type="ORF">GCM10007977_062710</name>
</gene>
<sequence>MRHSSGSVPRMIRPIWEPKTDEERAVLAEAARLRKVAEEAEAAIWTNLARGRQLNIPDTTLCDVSGESRATLNRRFGSKKASE</sequence>
<accession>A0A917X1E5</accession>
<dbReference type="Proteomes" id="UP000642070">
    <property type="component" value="Unassembled WGS sequence"/>
</dbReference>
<keyword evidence="2" id="KW-1185">Reference proteome</keyword>
<evidence type="ECO:0000313" key="2">
    <source>
        <dbReference type="Proteomes" id="UP000642070"/>
    </source>
</evidence>
<proteinExistence type="predicted"/>
<dbReference type="EMBL" id="BMPI01000035">
    <property type="protein sequence ID" value="GGM52602.1"/>
    <property type="molecule type" value="Genomic_DNA"/>
</dbReference>
<reference evidence="1" key="2">
    <citation type="submission" date="2020-09" db="EMBL/GenBank/DDBJ databases">
        <authorList>
            <person name="Sun Q."/>
            <person name="Ohkuma M."/>
        </authorList>
    </citation>
    <scope>NUCLEOTIDE SEQUENCE</scope>
    <source>
        <strain evidence="1">JCM 19831</strain>
    </source>
</reference>
<reference evidence="1" key="1">
    <citation type="journal article" date="2014" name="Int. J. Syst. Evol. Microbiol.">
        <title>Complete genome sequence of Corynebacterium casei LMG S-19264T (=DSM 44701T), isolated from a smear-ripened cheese.</title>
        <authorList>
            <consortium name="US DOE Joint Genome Institute (JGI-PGF)"/>
            <person name="Walter F."/>
            <person name="Albersmeier A."/>
            <person name="Kalinowski J."/>
            <person name="Ruckert C."/>
        </authorList>
    </citation>
    <scope>NUCLEOTIDE SEQUENCE</scope>
    <source>
        <strain evidence="1">JCM 19831</strain>
    </source>
</reference>
<dbReference type="AlphaFoldDB" id="A0A917X1E5"/>
<protein>
    <submittedName>
        <fullName evidence="1">Uncharacterized protein</fullName>
    </submittedName>
</protein>
<organism evidence="1 2">
    <name type="scientific">Dactylosporangium sucinum</name>
    <dbReference type="NCBI Taxonomy" id="1424081"/>
    <lineage>
        <taxon>Bacteria</taxon>
        <taxon>Bacillati</taxon>
        <taxon>Actinomycetota</taxon>
        <taxon>Actinomycetes</taxon>
        <taxon>Micromonosporales</taxon>
        <taxon>Micromonosporaceae</taxon>
        <taxon>Dactylosporangium</taxon>
    </lineage>
</organism>
<evidence type="ECO:0000313" key="1">
    <source>
        <dbReference type="EMBL" id="GGM52602.1"/>
    </source>
</evidence>
<comment type="caution">
    <text evidence="1">The sequence shown here is derived from an EMBL/GenBank/DDBJ whole genome shotgun (WGS) entry which is preliminary data.</text>
</comment>
<name>A0A917X1E5_9ACTN</name>